<accession>A0A2K8N6Z7</accession>
<name>A0A2K8N6Z7_9BACL</name>
<dbReference type="Proteomes" id="UP000231932">
    <property type="component" value="Chromosome"/>
</dbReference>
<evidence type="ECO:0000256" key="2">
    <source>
        <dbReference type="HAMAP-Rule" id="MF_00674"/>
    </source>
</evidence>
<dbReference type="Gene3D" id="3.30.420.130">
    <property type="entry name" value="Dinitrogenase iron-molybdenum cofactor biosynthesis domain"/>
    <property type="match status" value="1"/>
</dbReference>
<evidence type="ECO:0000259" key="3">
    <source>
        <dbReference type="Pfam" id="PF02579"/>
    </source>
</evidence>
<dbReference type="InterPro" id="IPR036105">
    <property type="entry name" value="DiNase_FeMo-co_biosyn_sf"/>
</dbReference>
<dbReference type="InterPro" id="IPR033913">
    <property type="entry name" value="MTH1175_dom"/>
</dbReference>
<gene>
    <name evidence="4" type="ORF">CVV65_09385</name>
</gene>
<feature type="domain" description="Dinitrogenase iron-molybdenum cofactor biosynthesis" evidence="3">
    <location>
        <begin position="153"/>
        <end position="240"/>
    </location>
</feature>
<dbReference type="KEGG" id="kyr:CVV65_09385"/>
<dbReference type="PANTHER" id="PTHR37478:SF2">
    <property type="entry name" value="UPF0251 PROTEIN TK0562"/>
    <property type="match status" value="1"/>
</dbReference>
<sequence length="280" mass="30108">MPRPKKCRRVGFVPLASFFAPMPAPGDQASEPGEVTLTLEEVEALRLADWVQLEQGDAAEQMGVSRGTFQRIVKAAREKVADALLHGKGIRIHGGNYAVILPGGGSARACGCVDQRSGPGRGFCGRPRCRRCGGHYGLKKERRTMRLAIATEGDRVGGHFGQTRAFTICDIEGESVKERRVVDTEGHQHGALVGFLAKLGVDAVIVGGLGAGAVSKLARESIEVYTGVRGTVEEAIQKYLHRELTPVDVEQVLEGTGPHVHGIHHHHGHHHDHGGCDCEH</sequence>
<dbReference type="EMBL" id="CP024955">
    <property type="protein sequence ID" value="ATY85114.1"/>
    <property type="molecule type" value="Genomic_DNA"/>
</dbReference>
<dbReference type="HAMAP" id="MF_00674">
    <property type="entry name" value="UPF0251"/>
    <property type="match status" value="1"/>
</dbReference>
<proteinExistence type="inferred from homology"/>
<evidence type="ECO:0000313" key="4">
    <source>
        <dbReference type="EMBL" id="ATY85114.1"/>
    </source>
</evidence>
<dbReference type="Pfam" id="PF02001">
    <property type="entry name" value="DUF134"/>
    <property type="match status" value="1"/>
</dbReference>
<dbReference type="SUPFAM" id="SSF53146">
    <property type="entry name" value="Nitrogenase accessory factor-like"/>
    <property type="match status" value="1"/>
</dbReference>
<organism evidence="4 5">
    <name type="scientific">Kyrpidia spormannii</name>
    <dbReference type="NCBI Taxonomy" id="2055160"/>
    <lineage>
        <taxon>Bacteria</taxon>
        <taxon>Bacillati</taxon>
        <taxon>Bacillota</taxon>
        <taxon>Bacilli</taxon>
        <taxon>Bacillales</taxon>
        <taxon>Alicyclobacillaceae</taxon>
        <taxon>Kyrpidia</taxon>
    </lineage>
</organism>
<dbReference type="AlphaFoldDB" id="A0A2K8N6Z7"/>
<dbReference type="OrthoDB" id="280278at2"/>
<protein>
    <recommendedName>
        <fullName evidence="2">UPF0251 protein CVV65_09385</fullName>
    </recommendedName>
</protein>
<dbReference type="InterPro" id="IPR002852">
    <property type="entry name" value="UPF0251"/>
</dbReference>
<comment type="similarity">
    <text evidence="1 2">Belongs to the UPF0251 family.</text>
</comment>
<dbReference type="CDD" id="cd00851">
    <property type="entry name" value="MTH1175"/>
    <property type="match status" value="1"/>
</dbReference>
<dbReference type="InterPro" id="IPR036388">
    <property type="entry name" value="WH-like_DNA-bd_sf"/>
</dbReference>
<dbReference type="InterPro" id="IPR003731">
    <property type="entry name" value="Di-Nase_FeMo-co_biosynth"/>
</dbReference>
<keyword evidence="5" id="KW-1185">Reference proteome</keyword>
<reference evidence="5" key="1">
    <citation type="submission" date="2017-11" db="EMBL/GenBank/DDBJ databases">
        <title>Complete Genome Sequence of Kyrpidia sp. Strain EA-1, a thermophilic, hydrogen-oxidizing Bacterium, isolated from the Azores.</title>
        <authorList>
            <person name="Reiner J.E."/>
            <person name="Lapp C.J."/>
            <person name="Bunk B."/>
            <person name="Gescher J."/>
        </authorList>
    </citation>
    <scope>NUCLEOTIDE SEQUENCE [LARGE SCALE GENOMIC DNA]</scope>
    <source>
        <strain evidence="5">EA-1</strain>
    </source>
</reference>
<dbReference type="PANTHER" id="PTHR37478">
    <property type="match status" value="1"/>
</dbReference>
<evidence type="ECO:0000313" key="5">
    <source>
        <dbReference type="Proteomes" id="UP000231932"/>
    </source>
</evidence>
<evidence type="ECO:0000256" key="1">
    <source>
        <dbReference type="ARBA" id="ARBA00009350"/>
    </source>
</evidence>
<dbReference type="Gene3D" id="1.10.10.10">
    <property type="entry name" value="Winged helix-like DNA-binding domain superfamily/Winged helix DNA-binding domain"/>
    <property type="match status" value="1"/>
</dbReference>
<dbReference type="Pfam" id="PF02579">
    <property type="entry name" value="Nitro_FeMo-Co"/>
    <property type="match status" value="1"/>
</dbReference>
<dbReference type="RefSeq" id="WP_100667907.1">
    <property type="nucleotide sequence ID" value="NZ_CP024955.1"/>
</dbReference>